<organism evidence="9 10">
    <name type="scientific">Streptomyces antimicrobicus</name>
    <dbReference type="NCBI Taxonomy" id="2883108"/>
    <lineage>
        <taxon>Bacteria</taxon>
        <taxon>Bacillati</taxon>
        <taxon>Actinomycetota</taxon>
        <taxon>Actinomycetes</taxon>
        <taxon>Kitasatosporales</taxon>
        <taxon>Streptomycetaceae</taxon>
        <taxon>Streptomyces</taxon>
    </lineage>
</organism>
<evidence type="ECO:0000256" key="3">
    <source>
        <dbReference type="ARBA" id="ARBA00023015"/>
    </source>
</evidence>
<dbReference type="InterPro" id="IPR016032">
    <property type="entry name" value="Sig_transdc_resp-reg_C-effctor"/>
</dbReference>
<dbReference type="Gene3D" id="1.25.40.10">
    <property type="entry name" value="Tetratricopeptide repeat domain"/>
    <property type="match status" value="1"/>
</dbReference>
<dbReference type="SMART" id="SM01043">
    <property type="entry name" value="BTAD"/>
    <property type="match status" value="1"/>
</dbReference>
<dbReference type="Pfam" id="PF03704">
    <property type="entry name" value="BTAD"/>
    <property type="match status" value="1"/>
</dbReference>
<dbReference type="InterPro" id="IPR005158">
    <property type="entry name" value="BTAD"/>
</dbReference>
<gene>
    <name evidence="9" type="ORF">LG632_29280</name>
</gene>
<dbReference type="EMBL" id="JAJAUY010000223">
    <property type="protein sequence ID" value="MCB5183440.1"/>
    <property type="molecule type" value="Genomic_DNA"/>
</dbReference>
<dbReference type="PANTHER" id="PTHR35807:SF1">
    <property type="entry name" value="TRANSCRIPTIONAL REGULATOR REDD"/>
    <property type="match status" value="1"/>
</dbReference>
<feature type="compositionally biased region" description="Pro residues" evidence="7">
    <location>
        <begin position="263"/>
        <end position="285"/>
    </location>
</feature>
<evidence type="ECO:0000256" key="4">
    <source>
        <dbReference type="ARBA" id="ARBA00023125"/>
    </source>
</evidence>
<dbReference type="InterPro" id="IPR011990">
    <property type="entry name" value="TPR-like_helical_dom_sf"/>
</dbReference>
<sequence length="294" mass="30908">MDRATAPTPTAARGTATGMEFTLLGPVSAQCAGRPVVLDGAKQRTVLAALLLARGHVVTDERLTTLLWGEDPPATSTSQLYTYVSRLRTRLGPEHGLERRGAGYAMRTADTTVVDWHTFQTLVAAGRTALREGRAADAERRLAEALDLWQGHPLPDVTDHLCAAETPAMTEAHLTAVELHAEAALALGQHAALVPALTRQVALHPLREGLLAHLMTALYRSGRPSDALTAYESARRMLADNLGTDPTPALRALHHAVLTNTVPAPPTPPAAAPAPVRPGAQPAPSPSATAAGTP</sequence>
<dbReference type="InterPro" id="IPR001867">
    <property type="entry name" value="OmpR/PhoB-type_DNA-bd"/>
</dbReference>
<feature type="DNA-binding region" description="OmpR/PhoB-type" evidence="6">
    <location>
        <begin position="8"/>
        <end position="108"/>
    </location>
</feature>
<dbReference type="InterPro" id="IPR051677">
    <property type="entry name" value="AfsR-DnrI-RedD_regulator"/>
</dbReference>
<evidence type="ECO:0000313" key="10">
    <source>
        <dbReference type="Proteomes" id="UP001199054"/>
    </source>
</evidence>
<evidence type="ECO:0000256" key="7">
    <source>
        <dbReference type="SAM" id="MobiDB-lite"/>
    </source>
</evidence>
<keyword evidence="3" id="KW-0805">Transcription regulation</keyword>
<keyword evidence="4 6" id="KW-0238">DNA-binding</keyword>
<dbReference type="RefSeq" id="WP_226730936.1">
    <property type="nucleotide sequence ID" value="NZ_JAJAUY010000223.1"/>
</dbReference>
<feature type="non-terminal residue" evidence="9">
    <location>
        <position position="294"/>
    </location>
</feature>
<proteinExistence type="inferred from homology"/>
<evidence type="ECO:0000256" key="6">
    <source>
        <dbReference type="PROSITE-ProRule" id="PRU01091"/>
    </source>
</evidence>
<dbReference type="InterPro" id="IPR036388">
    <property type="entry name" value="WH-like_DNA-bd_sf"/>
</dbReference>
<dbReference type="SUPFAM" id="SSF48452">
    <property type="entry name" value="TPR-like"/>
    <property type="match status" value="1"/>
</dbReference>
<name>A0ABS8BFN0_9ACTN</name>
<feature type="domain" description="OmpR/PhoB-type" evidence="8">
    <location>
        <begin position="8"/>
        <end position="108"/>
    </location>
</feature>
<feature type="region of interest" description="Disordered" evidence="7">
    <location>
        <begin position="260"/>
        <end position="294"/>
    </location>
</feature>
<keyword evidence="2" id="KW-0902">Two-component regulatory system</keyword>
<comment type="similarity">
    <text evidence="1">Belongs to the AfsR/DnrI/RedD regulatory family.</text>
</comment>
<evidence type="ECO:0000259" key="8">
    <source>
        <dbReference type="PROSITE" id="PS51755"/>
    </source>
</evidence>
<dbReference type="SMART" id="SM00862">
    <property type="entry name" value="Trans_reg_C"/>
    <property type="match status" value="1"/>
</dbReference>
<dbReference type="Proteomes" id="UP001199054">
    <property type="component" value="Unassembled WGS sequence"/>
</dbReference>
<accession>A0ABS8BFN0</accession>
<dbReference type="PANTHER" id="PTHR35807">
    <property type="entry name" value="TRANSCRIPTIONAL REGULATOR REDD-RELATED"/>
    <property type="match status" value="1"/>
</dbReference>
<dbReference type="PROSITE" id="PS51755">
    <property type="entry name" value="OMPR_PHOB"/>
    <property type="match status" value="1"/>
</dbReference>
<evidence type="ECO:0000256" key="1">
    <source>
        <dbReference type="ARBA" id="ARBA00005820"/>
    </source>
</evidence>
<protein>
    <submittedName>
        <fullName evidence="9">AfsR/SARP family transcriptional regulator</fullName>
    </submittedName>
</protein>
<evidence type="ECO:0000256" key="5">
    <source>
        <dbReference type="ARBA" id="ARBA00023163"/>
    </source>
</evidence>
<keyword evidence="10" id="KW-1185">Reference proteome</keyword>
<keyword evidence="5" id="KW-0804">Transcription</keyword>
<comment type="caution">
    <text evidence="9">The sequence shown here is derived from an EMBL/GenBank/DDBJ whole genome shotgun (WGS) entry which is preliminary data.</text>
</comment>
<dbReference type="Gene3D" id="1.10.10.10">
    <property type="entry name" value="Winged helix-like DNA-binding domain superfamily/Winged helix DNA-binding domain"/>
    <property type="match status" value="1"/>
</dbReference>
<reference evidence="9 10" key="1">
    <citation type="submission" date="2021-10" db="EMBL/GenBank/DDBJ databases">
        <title>Streptomyces sp. strain SMC 277, a novel streptomycete isolated from soil.</title>
        <authorList>
            <person name="Chanama M."/>
        </authorList>
    </citation>
    <scope>NUCLEOTIDE SEQUENCE [LARGE SCALE GENOMIC DNA]</scope>
    <source>
        <strain evidence="9 10">SMC 277</strain>
    </source>
</reference>
<dbReference type="SUPFAM" id="SSF46894">
    <property type="entry name" value="C-terminal effector domain of the bipartite response regulators"/>
    <property type="match status" value="1"/>
</dbReference>
<dbReference type="CDD" id="cd15831">
    <property type="entry name" value="BTAD"/>
    <property type="match status" value="1"/>
</dbReference>
<dbReference type="Pfam" id="PF00486">
    <property type="entry name" value="Trans_reg_C"/>
    <property type="match status" value="1"/>
</dbReference>
<evidence type="ECO:0000313" key="9">
    <source>
        <dbReference type="EMBL" id="MCB5183440.1"/>
    </source>
</evidence>
<evidence type="ECO:0000256" key="2">
    <source>
        <dbReference type="ARBA" id="ARBA00023012"/>
    </source>
</evidence>